<organism evidence="2 3">
    <name type="scientific">Roseateles aquae</name>
    <dbReference type="NCBI Taxonomy" id="3077235"/>
    <lineage>
        <taxon>Bacteria</taxon>
        <taxon>Pseudomonadati</taxon>
        <taxon>Pseudomonadota</taxon>
        <taxon>Betaproteobacteria</taxon>
        <taxon>Burkholderiales</taxon>
        <taxon>Sphaerotilaceae</taxon>
        <taxon>Roseateles</taxon>
    </lineage>
</organism>
<dbReference type="Proteomes" id="UP001246372">
    <property type="component" value="Unassembled WGS sequence"/>
</dbReference>
<gene>
    <name evidence="2" type="ORF">RQP53_09405</name>
</gene>
<evidence type="ECO:0000313" key="2">
    <source>
        <dbReference type="EMBL" id="MDT8999481.1"/>
    </source>
</evidence>
<evidence type="ECO:0000313" key="3">
    <source>
        <dbReference type="Proteomes" id="UP001246372"/>
    </source>
</evidence>
<dbReference type="EMBL" id="JAVXZY010000003">
    <property type="protein sequence ID" value="MDT8999481.1"/>
    <property type="molecule type" value="Genomic_DNA"/>
</dbReference>
<keyword evidence="3" id="KW-1185">Reference proteome</keyword>
<comment type="caution">
    <text evidence="2">The sequence shown here is derived from an EMBL/GenBank/DDBJ whole genome shotgun (WGS) entry which is preliminary data.</text>
</comment>
<accession>A0ABU3PA77</accession>
<name>A0ABU3PA77_9BURK</name>
<reference evidence="2" key="1">
    <citation type="submission" date="2023-09" db="EMBL/GenBank/DDBJ databases">
        <title>Paucibacter sp. APW11 Genome sequencing and assembly.</title>
        <authorList>
            <person name="Kim I."/>
        </authorList>
    </citation>
    <scope>NUCLEOTIDE SEQUENCE</scope>
    <source>
        <strain evidence="2">APW11</strain>
    </source>
</reference>
<sequence length="105" mass="10709">MTHPPAPSSPDSKQARPQDSAAPAQPVAGPRRAKAPLSAPDLPLPHERDESTEPVLASPDPVIVQAKRDIDAGQVDTDMRATPGLDAGLRASLVPGPGGKPSPGC</sequence>
<feature type="region of interest" description="Disordered" evidence="1">
    <location>
        <begin position="1"/>
        <end position="105"/>
    </location>
</feature>
<dbReference type="RefSeq" id="WP_315650043.1">
    <property type="nucleotide sequence ID" value="NZ_JAVXZY010000003.1"/>
</dbReference>
<proteinExistence type="predicted"/>
<protein>
    <submittedName>
        <fullName evidence="2">Uncharacterized protein</fullName>
    </submittedName>
</protein>
<evidence type="ECO:0000256" key="1">
    <source>
        <dbReference type="SAM" id="MobiDB-lite"/>
    </source>
</evidence>